<dbReference type="PROSITE" id="PS51125">
    <property type="entry name" value="NHL"/>
    <property type="match status" value="1"/>
</dbReference>
<dbReference type="SUPFAM" id="SSF101898">
    <property type="entry name" value="NHL repeat"/>
    <property type="match status" value="1"/>
</dbReference>
<comment type="caution">
    <text evidence="3">The sequence shown here is derived from an EMBL/GenBank/DDBJ whole genome shotgun (WGS) entry which is preliminary data.</text>
</comment>
<protein>
    <recommendedName>
        <fullName evidence="5">6-bladed beta-propeller</fullName>
    </recommendedName>
</protein>
<dbReference type="Gene3D" id="2.120.10.30">
    <property type="entry name" value="TolB, C-terminal domain"/>
    <property type="match status" value="1"/>
</dbReference>
<dbReference type="PANTHER" id="PTHR13833">
    <property type="match status" value="1"/>
</dbReference>
<evidence type="ECO:0000256" key="1">
    <source>
        <dbReference type="ARBA" id="ARBA00022737"/>
    </source>
</evidence>
<feature type="non-terminal residue" evidence="3">
    <location>
        <position position="1"/>
    </location>
</feature>
<proteinExistence type="predicted"/>
<sequence>KGIFVDQQGNIYVADAFNNRIMRWSDGSKEGTIIVGGNEGSQTNRLNDPSALSFDRQGNLYVADTGNHQVQKFNIISD</sequence>
<evidence type="ECO:0000256" key="2">
    <source>
        <dbReference type="PROSITE-ProRule" id="PRU00504"/>
    </source>
</evidence>
<feature type="repeat" description="NHL" evidence="2">
    <location>
        <begin position="37"/>
        <end position="76"/>
    </location>
</feature>
<dbReference type="Proteomes" id="UP000663844">
    <property type="component" value="Unassembled WGS sequence"/>
</dbReference>
<gene>
    <name evidence="3" type="ORF">OXD698_LOCUS42552</name>
</gene>
<organism evidence="3 4">
    <name type="scientific">Adineta steineri</name>
    <dbReference type="NCBI Taxonomy" id="433720"/>
    <lineage>
        <taxon>Eukaryota</taxon>
        <taxon>Metazoa</taxon>
        <taxon>Spiralia</taxon>
        <taxon>Gnathifera</taxon>
        <taxon>Rotifera</taxon>
        <taxon>Eurotatoria</taxon>
        <taxon>Bdelloidea</taxon>
        <taxon>Adinetida</taxon>
        <taxon>Adinetidae</taxon>
        <taxon>Adineta</taxon>
    </lineage>
</organism>
<dbReference type="EMBL" id="CAJOAZ010011244">
    <property type="protein sequence ID" value="CAF4233912.1"/>
    <property type="molecule type" value="Genomic_DNA"/>
</dbReference>
<keyword evidence="1" id="KW-0677">Repeat</keyword>
<dbReference type="Pfam" id="PF01436">
    <property type="entry name" value="NHL"/>
    <property type="match status" value="1"/>
</dbReference>
<dbReference type="InterPro" id="IPR011042">
    <property type="entry name" value="6-blade_b-propeller_TolB-like"/>
</dbReference>
<dbReference type="PANTHER" id="PTHR13833:SF71">
    <property type="entry name" value="NHL DOMAIN-CONTAINING PROTEIN"/>
    <property type="match status" value="1"/>
</dbReference>
<evidence type="ECO:0000313" key="3">
    <source>
        <dbReference type="EMBL" id="CAF4233912.1"/>
    </source>
</evidence>
<dbReference type="AlphaFoldDB" id="A0A820DL62"/>
<evidence type="ECO:0000313" key="4">
    <source>
        <dbReference type="Proteomes" id="UP000663844"/>
    </source>
</evidence>
<accession>A0A820DL62</accession>
<evidence type="ECO:0008006" key="5">
    <source>
        <dbReference type="Google" id="ProtNLM"/>
    </source>
</evidence>
<reference evidence="3" key="1">
    <citation type="submission" date="2021-02" db="EMBL/GenBank/DDBJ databases">
        <authorList>
            <person name="Nowell W R."/>
        </authorList>
    </citation>
    <scope>NUCLEOTIDE SEQUENCE</scope>
</reference>
<dbReference type="InterPro" id="IPR001258">
    <property type="entry name" value="NHL_repeat"/>
</dbReference>
<name>A0A820DL62_9BILA</name>